<keyword evidence="2" id="KW-1185">Reference proteome</keyword>
<dbReference type="RefSeq" id="WP_289544865.1">
    <property type="nucleotide sequence ID" value="NZ_JAUDDZ010000004.1"/>
</dbReference>
<name>A0ABT7VA97_9ACTN</name>
<comment type="caution">
    <text evidence="1">The sequence shown here is derived from an EMBL/GenBank/DDBJ whole genome shotgun (WGS) entry which is preliminary data.</text>
</comment>
<evidence type="ECO:0000313" key="1">
    <source>
        <dbReference type="EMBL" id="MDM8274757.1"/>
    </source>
</evidence>
<evidence type="ECO:0000313" key="2">
    <source>
        <dbReference type="Proteomes" id="UP001529421"/>
    </source>
</evidence>
<dbReference type="Proteomes" id="UP001529421">
    <property type="component" value="Unassembled WGS sequence"/>
</dbReference>
<dbReference type="EMBL" id="JAUDDZ010000004">
    <property type="protein sequence ID" value="MDM8274757.1"/>
    <property type="molecule type" value="Genomic_DNA"/>
</dbReference>
<accession>A0ABT7VA97</accession>
<protein>
    <submittedName>
        <fullName evidence="1">Uncharacterized protein</fullName>
    </submittedName>
</protein>
<sequence length="304" mass="31631">MSALRSIPRTVAVATASPDAIDGDGLDDASHLVAADVLDAYQAYEHISALRLNAAEGGARLLRLEVPARGKPVFEVCAQSSSKSGPPQSEAFDEGSRFDETIARGASPCPGAGGAPSCHPCPDALIVIGAAPANDGARPGSAATLTRLLDRLHAAGWAPGAMGVFGIAITPDRDCGAAIAELEALRSKCGDYGLVWSGGIAAGGGTLLERLMRCPRLGMWRRPLSEAIDKMIAAVRMGYTLPELDRGTMAFGALQVPKRAGDPTAREAPQVYDSPGVARSDVLAVPCRLPRLLYMKLVTPQAPR</sequence>
<organism evidence="1 2">
    <name type="scientific">Enorma phocaeensis</name>
    <dbReference type="NCBI Taxonomy" id="1871019"/>
    <lineage>
        <taxon>Bacteria</taxon>
        <taxon>Bacillati</taxon>
        <taxon>Actinomycetota</taxon>
        <taxon>Coriobacteriia</taxon>
        <taxon>Coriobacteriales</taxon>
        <taxon>Coriobacteriaceae</taxon>
        <taxon>Enorma</taxon>
    </lineage>
</organism>
<gene>
    <name evidence="1" type="ORF">QUW28_04485</name>
</gene>
<reference evidence="2" key="1">
    <citation type="submission" date="2023-06" db="EMBL/GenBank/DDBJ databases">
        <title>Identification and characterization of horizontal gene transfer across gut microbiota members of farm animals based on homology search.</title>
        <authorList>
            <person name="Zeman M."/>
            <person name="Kubasova T."/>
            <person name="Jahodarova E."/>
            <person name="Nykrynova M."/>
            <person name="Rychlik I."/>
        </authorList>
    </citation>
    <scope>NUCLEOTIDE SEQUENCE [LARGE SCALE GENOMIC DNA]</scope>
    <source>
        <strain evidence="2">154_Feed</strain>
    </source>
</reference>
<proteinExistence type="predicted"/>